<dbReference type="OrthoDB" id="914169at2759"/>
<gene>
    <name evidence="2" type="ORF">COLO4_29290</name>
</gene>
<comment type="caution">
    <text evidence="2">The sequence shown here is derived from an EMBL/GenBank/DDBJ whole genome shotgun (WGS) entry which is preliminary data.</text>
</comment>
<sequence>MAGGKLQFKSKKKKKQIQSGASDRPIVNETGVQQVPTNQESVELSNSLQPSTSVSEPSNQAATNPNTSTEPSIEPSSTQIPCDGVAETDDRTRRNGRGPSRGTVTPSDPSMKTRLTILDGSSFHQDGVVANIGSKLREDYNQAWSTWSQFEKPTKDLLWDRFKDDENSVYKIWNIKCDERLRDGLGKARDQARKKAGCHDWNKMKPFHPKWIPPAVWVKLIDDVWSKKEWVDQSEQASVNRKSSKDGCISKHAGGSRPFSKHKEDLDKYKSLVEEKYGQEAAENAQFDANIWKSAGGVRKRGQLYGFGCLQNSKRLHGSTSSMNTEAPPNASSQQTLFSNEAIQELFNKFLEEKLPQHLKALGFKSIDPPTVAANQDGASENIEAGTSTSPNDPIQHRAFESNQANVLDDNEGSRDDEGDLGRHW</sequence>
<evidence type="ECO:0008006" key="4">
    <source>
        <dbReference type="Google" id="ProtNLM"/>
    </source>
</evidence>
<organism evidence="2 3">
    <name type="scientific">Corchorus olitorius</name>
    <dbReference type="NCBI Taxonomy" id="93759"/>
    <lineage>
        <taxon>Eukaryota</taxon>
        <taxon>Viridiplantae</taxon>
        <taxon>Streptophyta</taxon>
        <taxon>Embryophyta</taxon>
        <taxon>Tracheophyta</taxon>
        <taxon>Spermatophyta</taxon>
        <taxon>Magnoliopsida</taxon>
        <taxon>eudicotyledons</taxon>
        <taxon>Gunneridae</taxon>
        <taxon>Pentapetalae</taxon>
        <taxon>rosids</taxon>
        <taxon>malvids</taxon>
        <taxon>Malvales</taxon>
        <taxon>Malvaceae</taxon>
        <taxon>Grewioideae</taxon>
        <taxon>Apeibeae</taxon>
        <taxon>Corchorus</taxon>
    </lineage>
</organism>
<keyword evidence="3" id="KW-1185">Reference proteome</keyword>
<dbReference type="EMBL" id="AWUE01020285">
    <property type="protein sequence ID" value="OMO69061.1"/>
    <property type="molecule type" value="Genomic_DNA"/>
</dbReference>
<proteinExistence type="predicted"/>
<evidence type="ECO:0000313" key="3">
    <source>
        <dbReference type="Proteomes" id="UP000187203"/>
    </source>
</evidence>
<feature type="region of interest" description="Disordered" evidence="1">
    <location>
        <begin position="1"/>
        <end position="113"/>
    </location>
</feature>
<evidence type="ECO:0000313" key="2">
    <source>
        <dbReference type="EMBL" id="OMO69061.1"/>
    </source>
</evidence>
<feature type="region of interest" description="Disordered" evidence="1">
    <location>
        <begin position="382"/>
        <end position="425"/>
    </location>
</feature>
<feature type="compositionally biased region" description="Polar residues" evidence="1">
    <location>
        <begin position="382"/>
        <end position="393"/>
    </location>
</feature>
<dbReference type="AlphaFoldDB" id="A0A1R3HFH4"/>
<name>A0A1R3HFH4_9ROSI</name>
<evidence type="ECO:0000256" key="1">
    <source>
        <dbReference type="SAM" id="MobiDB-lite"/>
    </source>
</evidence>
<dbReference type="Proteomes" id="UP000187203">
    <property type="component" value="Unassembled WGS sequence"/>
</dbReference>
<protein>
    <recommendedName>
        <fullName evidence="4">Transposase, Ptta/En/Spm, plant</fullName>
    </recommendedName>
</protein>
<feature type="region of interest" description="Disordered" evidence="1">
    <location>
        <begin position="235"/>
        <end position="261"/>
    </location>
</feature>
<accession>A0A1R3HFH4</accession>
<reference evidence="3" key="1">
    <citation type="submission" date="2013-09" db="EMBL/GenBank/DDBJ databases">
        <title>Corchorus olitorius genome sequencing.</title>
        <authorList>
            <person name="Alam M."/>
            <person name="Haque M.S."/>
            <person name="Islam M.S."/>
            <person name="Emdad E.M."/>
            <person name="Islam M.M."/>
            <person name="Ahmed B."/>
            <person name="Halim A."/>
            <person name="Hossen Q.M.M."/>
            <person name="Hossain M.Z."/>
            <person name="Ahmed R."/>
            <person name="Khan M.M."/>
            <person name="Islam R."/>
            <person name="Rashid M.M."/>
            <person name="Khan S.A."/>
            <person name="Rahman M.S."/>
            <person name="Alam M."/>
            <person name="Yahiya A.S."/>
            <person name="Khan M.S."/>
            <person name="Azam M.S."/>
            <person name="Haque T."/>
            <person name="Lashkar M.Z.H."/>
            <person name="Akhand A.I."/>
            <person name="Morshed G."/>
            <person name="Roy S."/>
            <person name="Uddin K.S."/>
            <person name="Rabeya T."/>
            <person name="Hossain A.S."/>
            <person name="Chowdhury A."/>
            <person name="Snigdha A.R."/>
            <person name="Mortoza M.S."/>
            <person name="Matin S.A."/>
            <person name="Hoque S.M.E."/>
            <person name="Islam M.K."/>
            <person name="Roy D.K."/>
            <person name="Haider R."/>
            <person name="Moosa M.M."/>
            <person name="Elias S.M."/>
            <person name="Hasan A.M."/>
            <person name="Jahan S."/>
            <person name="Shafiuddin M."/>
            <person name="Mahmood N."/>
            <person name="Shommy N.S."/>
        </authorList>
    </citation>
    <scope>NUCLEOTIDE SEQUENCE [LARGE SCALE GENOMIC DNA]</scope>
    <source>
        <strain evidence="3">cv. O-4</strain>
    </source>
</reference>
<feature type="compositionally biased region" description="Basic and acidic residues" evidence="1">
    <location>
        <begin position="412"/>
        <end position="425"/>
    </location>
</feature>
<feature type="compositionally biased region" description="Polar residues" evidence="1">
    <location>
        <begin position="30"/>
        <end position="66"/>
    </location>
</feature>
<feature type="compositionally biased region" description="Low complexity" evidence="1">
    <location>
        <begin position="67"/>
        <end position="78"/>
    </location>
</feature>